<dbReference type="NCBIfam" id="NF040576">
    <property type="entry name" value="T2SS_GspM_XpsM"/>
    <property type="match status" value="1"/>
</dbReference>
<proteinExistence type="predicted"/>
<keyword evidence="2" id="KW-1185">Reference proteome</keyword>
<reference evidence="2" key="1">
    <citation type="submission" date="2015-07" db="EMBL/GenBank/DDBJ databases">
        <authorList>
            <person name="Kim K.M."/>
        </authorList>
    </citation>
    <scope>NUCLEOTIDE SEQUENCE [LARGE SCALE GENOMIC DNA]</scope>
    <source>
        <strain evidence="2">KCTC 42284</strain>
    </source>
</reference>
<gene>
    <name evidence="1" type="ORF">WM2015_490</name>
</gene>
<organism evidence="1 2">
    <name type="scientific">Wenzhouxiangella marina</name>
    <dbReference type="NCBI Taxonomy" id="1579979"/>
    <lineage>
        <taxon>Bacteria</taxon>
        <taxon>Pseudomonadati</taxon>
        <taxon>Pseudomonadota</taxon>
        <taxon>Gammaproteobacteria</taxon>
        <taxon>Chromatiales</taxon>
        <taxon>Wenzhouxiangellaceae</taxon>
        <taxon>Wenzhouxiangella</taxon>
    </lineage>
</organism>
<dbReference type="Proteomes" id="UP000066624">
    <property type="component" value="Chromosome"/>
</dbReference>
<evidence type="ECO:0000313" key="1">
    <source>
        <dbReference type="EMBL" id="AKS40872.1"/>
    </source>
</evidence>
<dbReference type="STRING" id="1579979.WM2015_490"/>
<accession>A0A0K0XTC2</accession>
<dbReference type="AlphaFoldDB" id="A0A0K0XTC2"/>
<dbReference type="RefSeq" id="WP_049724548.1">
    <property type="nucleotide sequence ID" value="NZ_CP012154.1"/>
</dbReference>
<dbReference type="InterPro" id="IPR034756">
    <property type="entry name" value="T2SSM_b"/>
</dbReference>
<sequence length="202" mass="23038">MQLLPDRENNKPLAVGLLLIAAMLVYLGGFHWFVDRHLTLADDIERLETQVGRFKAAVARRPALEERLSELRSERLDNALFLRQSNFNTAAAALVRLLRDAIDEQAEDTELCTVTATQNRPDAEPDRFEQVTVNVRMNCPLPDLVRILYSLEDNVPLIFVDNLLINQRMAADRRGRRVGVDAYGQLDVRFDMYGFLAGQVER</sequence>
<protein>
    <submittedName>
        <fullName evidence="1">Uncharacterized protein</fullName>
    </submittedName>
</protein>
<dbReference type="OrthoDB" id="5767259at2"/>
<evidence type="ECO:0000313" key="2">
    <source>
        <dbReference type="Proteomes" id="UP000066624"/>
    </source>
</evidence>
<dbReference type="EMBL" id="CP012154">
    <property type="protein sequence ID" value="AKS40872.1"/>
    <property type="molecule type" value="Genomic_DNA"/>
</dbReference>
<dbReference type="Pfam" id="PF10741">
    <property type="entry name" value="T2SSM_b"/>
    <property type="match status" value="1"/>
</dbReference>
<name>A0A0K0XTC2_9GAMM</name>
<dbReference type="KEGG" id="wma:WM2015_490"/>